<dbReference type="InterPro" id="IPR041171">
    <property type="entry name" value="SDR_Ig"/>
</dbReference>
<dbReference type="AlphaFoldDB" id="A0A4Y9J9G4"/>
<gene>
    <name evidence="12" type="ORF">E4T82_11250</name>
</gene>
<dbReference type="GO" id="GO:0007155">
    <property type="term" value="P:cell adhesion"/>
    <property type="evidence" value="ECO:0007669"/>
    <property type="project" value="InterPro"/>
</dbReference>
<evidence type="ECO:0000256" key="5">
    <source>
        <dbReference type="ARBA" id="ARBA00022729"/>
    </source>
</evidence>
<evidence type="ECO:0000256" key="4">
    <source>
        <dbReference type="ARBA" id="ARBA00022525"/>
    </source>
</evidence>
<keyword evidence="4" id="KW-0964">Secreted</keyword>
<dbReference type="PANTHER" id="PTHR36108">
    <property type="entry name" value="COLOSSIN-B-RELATED"/>
    <property type="match status" value="1"/>
</dbReference>
<protein>
    <submittedName>
        <fullName evidence="12">Cna B-type domain-containing protein</fullName>
    </submittedName>
</protein>
<keyword evidence="3" id="KW-0134">Cell wall</keyword>
<evidence type="ECO:0000256" key="8">
    <source>
        <dbReference type="SAM" id="SignalP"/>
    </source>
</evidence>
<comment type="similarity">
    <text evidence="2">Belongs to the serine-aspartate repeat-containing protein (SDr) family.</text>
</comment>
<keyword evidence="6" id="KW-0572">Peptidoglycan-anchor</keyword>
<dbReference type="Gene3D" id="2.60.40.10">
    <property type="entry name" value="Immunoglobulins"/>
    <property type="match status" value="1"/>
</dbReference>
<dbReference type="CDD" id="cd00222">
    <property type="entry name" value="CollagenBindB"/>
    <property type="match status" value="1"/>
</dbReference>
<feature type="signal peptide" evidence="8">
    <location>
        <begin position="1"/>
        <end position="28"/>
    </location>
</feature>
<feature type="region of interest" description="Disordered" evidence="7">
    <location>
        <begin position="477"/>
        <end position="508"/>
    </location>
</feature>
<feature type="chain" id="PRO_5021396792" evidence="8">
    <location>
        <begin position="29"/>
        <end position="566"/>
    </location>
</feature>
<feature type="non-terminal residue" evidence="12">
    <location>
        <position position="566"/>
    </location>
</feature>
<dbReference type="InterPro" id="IPR013783">
    <property type="entry name" value="Ig-like_fold"/>
</dbReference>
<sequence>MKMKALKFILYGFLGFLVVAFTCSSVSAADLTGNVIVSNLKYSQLPATQTGNLETMLLDFDFEGDWDASSLGDKIQPGDTFTVPFNSKDSNITLNNGNYALLNAEGIQLGSLSASRSTGLLAFTFSDNITGLENVKGSFKVKASARVRRGENQLTLPDGSKQTVNYTEGSSWSNEPVINGEGIYKSVTKNIQANGAPPELIQKLMRGEISVAEYTAALAQYSTSSMIWKVRINRSASDYGTSNVTVKDALNLAGGVVLPYHEDSFELNEVTYSGTEATVVRKVSITKDEAEFQKANGSMALLTFKNGKTAFELNLGNAVGRKSYELTYKTDVPEAGYTISNSIALYRDQGAVVTHDSITKDGKTTQNVNTSTGASYSEQAVGGTVTGDLTARIRITKYDAEDAAILLAGASFKIAKASDPSVVIQTLTTNDKGIALSNKLEPGEYVVTETTSPAGYRIDSTSKKVTVSETSLSYLPVPNAKGENDPLPPSTTEVSGTKTWVDNDNQDGKRPEKLVVKLLKTVGGQTTQVATKEVSAKDEWKYSFTNLPQFENGQAITYRVDEELPA</sequence>
<evidence type="ECO:0000313" key="12">
    <source>
        <dbReference type="EMBL" id="TFU96746.1"/>
    </source>
</evidence>
<dbReference type="InterPro" id="IPR011252">
    <property type="entry name" value="Fibrogen-bd_dom1"/>
</dbReference>
<organism evidence="12 13">
    <name type="scientific">Streptococcus cuniculi</name>
    <dbReference type="NCBI Taxonomy" id="1432788"/>
    <lineage>
        <taxon>Bacteria</taxon>
        <taxon>Bacillati</taxon>
        <taxon>Bacillota</taxon>
        <taxon>Bacilli</taxon>
        <taxon>Lactobacillales</taxon>
        <taxon>Streptococcaceae</taxon>
        <taxon>Streptococcus</taxon>
    </lineage>
</organism>
<dbReference type="InterPro" id="IPR041033">
    <property type="entry name" value="SpaA_PFL_dom_1"/>
</dbReference>
<evidence type="ECO:0000256" key="3">
    <source>
        <dbReference type="ARBA" id="ARBA00022512"/>
    </source>
</evidence>
<dbReference type="PANTHER" id="PTHR36108:SF13">
    <property type="entry name" value="COLOSSIN-B-RELATED"/>
    <property type="match status" value="1"/>
</dbReference>
<comment type="subcellular location">
    <subcellularLocation>
        <location evidence="1">Secreted</location>
        <location evidence="1">Cell wall</location>
        <topology evidence="1">Peptidoglycan-anchor</topology>
    </subcellularLocation>
</comment>
<feature type="domain" description="CNA-B" evidence="9">
    <location>
        <begin position="494"/>
        <end position="563"/>
    </location>
</feature>
<dbReference type="Pfam" id="PF05738">
    <property type="entry name" value="Cna_B"/>
    <property type="match status" value="1"/>
</dbReference>
<feature type="domain" description="SDR-like Ig" evidence="11">
    <location>
        <begin position="61"/>
        <end position="144"/>
    </location>
</feature>
<dbReference type="OrthoDB" id="1744455at2"/>
<keyword evidence="5 8" id="KW-0732">Signal</keyword>
<evidence type="ECO:0000259" key="9">
    <source>
        <dbReference type="Pfam" id="PF05738"/>
    </source>
</evidence>
<evidence type="ECO:0000259" key="11">
    <source>
        <dbReference type="Pfam" id="PF17961"/>
    </source>
</evidence>
<evidence type="ECO:0000256" key="2">
    <source>
        <dbReference type="ARBA" id="ARBA00007257"/>
    </source>
</evidence>
<dbReference type="Pfam" id="PF17802">
    <property type="entry name" value="SpaA"/>
    <property type="match status" value="1"/>
</dbReference>
<dbReference type="Gene3D" id="2.60.40.1140">
    <property type="entry name" value="Collagen-binding surface protein Cna, B-type domain"/>
    <property type="match status" value="1"/>
</dbReference>
<comment type="caution">
    <text evidence="12">The sequence shown here is derived from an EMBL/GenBank/DDBJ whole genome shotgun (WGS) entry which is preliminary data.</text>
</comment>
<evidence type="ECO:0000259" key="10">
    <source>
        <dbReference type="Pfam" id="PF17802"/>
    </source>
</evidence>
<dbReference type="Pfam" id="PF17961">
    <property type="entry name" value="Big_8"/>
    <property type="match status" value="1"/>
</dbReference>
<dbReference type="SUPFAM" id="SSF49401">
    <property type="entry name" value="Bacterial adhesins"/>
    <property type="match status" value="2"/>
</dbReference>
<evidence type="ECO:0000256" key="6">
    <source>
        <dbReference type="ARBA" id="ARBA00023088"/>
    </source>
</evidence>
<dbReference type="Proteomes" id="UP000297253">
    <property type="component" value="Unassembled WGS sequence"/>
</dbReference>
<reference evidence="12 13" key="1">
    <citation type="submission" date="2019-03" db="EMBL/GenBank/DDBJ databases">
        <title>Diversity of the mouse oral microbiome.</title>
        <authorList>
            <person name="Joseph S."/>
            <person name="Aduse-Opoku J."/>
            <person name="Curtis M."/>
            <person name="Wade W."/>
            <person name="Hashim A."/>
        </authorList>
    </citation>
    <scope>NUCLEOTIDE SEQUENCE [LARGE SCALE GENOMIC DNA]</scope>
    <source>
        <strain evidence="12 13">WM131</strain>
    </source>
</reference>
<feature type="compositionally biased region" description="Polar residues" evidence="7">
    <location>
        <begin position="490"/>
        <end position="503"/>
    </location>
</feature>
<feature type="domain" description="SpaA-like prealbumin fold" evidence="10">
    <location>
        <begin position="392"/>
        <end position="471"/>
    </location>
</feature>
<accession>A0A4Y9J9G4</accession>
<dbReference type="EMBL" id="SPPD01000026">
    <property type="protein sequence ID" value="TFU96746.1"/>
    <property type="molecule type" value="Genomic_DNA"/>
</dbReference>
<dbReference type="InterPro" id="IPR008966">
    <property type="entry name" value="Adhesion_dom_sf"/>
</dbReference>
<dbReference type="SUPFAM" id="SSF49478">
    <property type="entry name" value="Cna protein B-type domain"/>
    <property type="match status" value="2"/>
</dbReference>
<evidence type="ECO:0000313" key="13">
    <source>
        <dbReference type="Proteomes" id="UP000297253"/>
    </source>
</evidence>
<proteinExistence type="inferred from homology"/>
<evidence type="ECO:0000256" key="7">
    <source>
        <dbReference type="SAM" id="MobiDB-lite"/>
    </source>
</evidence>
<name>A0A4Y9J9G4_9STRE</name>
<evidence type="ECO:0000256" key="1">
    <source>
        <dbReference type="ARBA" id="ARBA00004168"/>
    </source>
</evidence>
<dbReference type="InterPro" id="IPR008454">
    <property type="entry name" value="Collagen-bd_Cna-like_B-typ_dom"/>
</dbReference>
<dbReference type="Gene3D" id="2.60.40.1280">
    <property type="match status" value="1"/>
</dbReference>